<evidence type="ECO:0000256" key="11">
    <source>
        <dbReference type="RuleBase" id="RU368123"/>
    </source>
</evidence>
<dbReference type="OrthoDB" id="9974841at2759"/>
<dbReference type="GO" id="GO:0045277">
    <property type="term" value="C:respiratory chain complex IV"/>
    <property type="evidence" value="ECO:0007669"/>
    <property type="project" value="UniProtKB-UniRule"/>
</dbReference>
<keyword evidence="6 11" id="KW-0809">Transit peptide</keyword>
<dbReference type="OMA" id="IHNRKIP"/>
<evidence type="ECO:0000313" key="12">
    <source>
        <dbReference type="EMBL" id="CCE61892.1"/>
    </source>
</evidence>
<evidence type="ECO:0000256" key="6">
    <source>
        <dbReference type="ARBA" id="ARBA00022946"/>
    </source>
</evidence>
<dbReference type="FunFam" id="4.10.49.10:FF:000001">
    <property type="entry name" value="Cytochrome c oxidase subunit 7C"/>
    <property type="match status" value="1"/>
</dbReference>
<evidence type="ECO:0000256" key="9">
    <source>
        <dbReference type="ARBA" id="ARBA00023136"/>
    </source>
</evidence>
<dbReference type="RefSeq" id="XP_003684326.1">
    <property type="nucleotide sequence ID" value="XM_003684278.1"/>
</dbReference>
<dbReference type="Proteomes" id="UP000005666">
    <property type="component" value="Chromosome 2"/>
</dbReference>
<keyword evidence="7 11" id="KW-1133">Transmembrane helix</keyword>
<sequence>MINQLVRLNGRRYFSQSLKSNVHFKDGVYTNLPFKVKDRKTPYALTHFAFFGLGFAVPFLITYAQLKKSGTI</sequence>
<dbReference type="KEGG" id="tpf:TPHA_0B02200"/>
<feature type="transmembrane region" description="Helical" evidence="11">
    <location>
        <begin position="43"/>
        <end position="66"/>
    </location>
</feature>
<dbReference type="GO" id="GO:0006123">
    <property type="term" value="P:mitochondrial electron transport, cytochrome c to oxygen"/>
    <property type="evidence" value="ECO:0007669"/>
    <property type="project" value="UniProtKB-UniRule"/>
</dbReference>
<keyword evidence="5 11" id="KW-0999">Mitochondrion inner membrane</keyword>
<comment type="subunit">
    <text evidence="11">Component of the cytochrome c oxidase (complex IV, CIV), a multisubunit enzyme composed of a catalytic core of 3 subunits and several supernumerary subunits. The complex exists as a monomer or a dimer and forms supercomplexes (SCs) in the inner mitochondrial membrane with ubiquinol-cytochrome c oxidoreductase (cytochrome b-c1 complex, complex III, CIII).</text>
</comment>
<evidence type="ECO:0000256" key="5">
    <source>
        <dbReference type="ARBA" id="ARBA00022792"/>
    </source>
</evidence>
<dbReference type="GO" id="GO:0005743">
    <property type="term" value="C:mitochondrial inner membrane"/>
    <property type="evidence" value="ECO:0007669"/>
    <property type="project" value="UniProtKB-SubCell"/>
</dbReference>
<keyword evidence="4 11" id="KW-0812">Transmembrane</keyword>
<comment type="similarity">
    <text evidence="3 11">Belongs to the cytochrome c oxidase VIIc family.</text>
</comment>
<name>G8BPG1_TETPH</name>
<dbReference type="HOGENOM" id="CLU_169812_0_0_1"/>
<evidence type="ECO:0000313" key="13">
    <source>
        <dbReference type="Proteomes" id="UP000005666"/>
    </source>
</evidence>
<dbReference type="AlphaFoldDB" id="G8BPG1"/>
<reference evidence="12 13" key="1">
    <citation type="journal article" date="2011" name="Proc. Natl. Acad. Sci. U.S.A.">
        <title>Evolutionary erosion of yeast sex chromosomes by mating-type switching accidents.</title>
        <authorList>
            <person name="Gordon J.L."/>
            <person name="Armisen D."/>
            <person name="Proux-Wera E."/>
            <person name="Oheigeartaigh S.S."/>
            <person name="Byrne K.P."/>
            <person name="Wolfe K.H."/>
        </authorList>
    </citation>
    <scope>NUCLEOTIDE SEQUENCE [LARGE SCALE GENOMIC DNA]</scope>
    <source>
        <strain evidence="13">ATCC 24235 / CBS 4417 / NBRC 1672 / NRRL Y-8282 / UCD 70-5</strain>
    </source>
</reference>
<dbReference type="InterPro" id="IPR036636">
    <property type="entry name" value="COX7C/Cox8_sf"/>
</dbReference>
<dbReference type="STRING" id="1071381.G8BPG1"/>
<keyword evidence="13" id="KW-1185">Reference proteome</keyword>
<dbReference type="Pfam" id="PF02935">
    <property type="entry name" value="COX7C"/>
    <property type="match status" value="1"/>
</dbReference>
<proteinExistence type="inferred from homology"/>
<keyword evidence="8 11" id="KW-0496">Mitochondrion</keyword>
<comment type="function">
    <text evidence="11">Component of the cytochrome c oxidase, the last enzyme in the mitochondrial electron transport chain which drives oxidative phosphorylation. The respiratory chain contains 3 multisubunit complexes succinate dehydrogenase (complex II, CII), ubiquinol-cytochrome c oxidoreductase (cytochrome b-c1 complex, complex III, CIII) and cytochrome c oxidase (complex IV, CIV), that cooperate to transfer electrons derived from NADH and succinate to molecular oxygen, creating an electrochemical gradient over the inner membrane that drives transmembrane transport and the ATP synthase. Cytochrome c oxidase is the component of the respiratory chain that catalyzes the reduction of oxygen to water. Electrons originating from reduced cytochrome c in the intermembrane space (IMS) are transferred via the dinuclear copper A center (CU(A)) of subunit 2 and heme A of subunit 1 to the active site in subunit 1, a binuclear center (BNC) formed by heme A3 and copper B (CU(B)). The BNC reduces molecular oxygen to 2 water molecules using 4 electrons from cytochrome c in the IMS and 4 protons from the mitochondrial matrix.</text>
</comment>
<dbReference type="EMBL" id="HE612857">
    <property type="protein sequence ID" value="CCE61892.1"/>
    <property type="molecule type" value="Genomic_DNA"/>
</dbReference>
<evidence type="ECO:0000256" key="3">
    <source>
        <dbReference type="ARBA" id="ARBA00010514"/>
    </source>
</evidence>
<dbReference type="Gene3D" id="4.10.49.10">
    <property type="entry name" value="Cytochrome c oxidase subunit VIIc"/>
    <property type="match status" value="1"/>
</dbReference>
<keyword evidence="9 11" id="KW-0472">Membrane</keyword>
<comment type="subcellular location">
    <subcellularLocation>
        <location evidence="1 11">Mitochondrion inner membrane</location>
        <topology evidence="1 11">Single-pass membrane protein</topology>
    </subcellularLocation>
</comment>
<evidence type="ECO:0000256" key="1">
    <source>
        <dbReference type="ARBA" id="ARBA00004434"/>
    </source>
</evidence>
<evidence type="ECO:0000256" key="2">
    <source>
        <dbReference type="ARBA" id="ARBA00004673"/>
    </source>
</evidence>
<evidence type="ECO:0000256" key="8">
    <source>
        <dbReference type="ARBA" id="ARBA00023128"/>
    </source>
</evidence>
<organism evidence="12 13">
    <name type="scientific">Tetrapisispora phaffii (strain ATCC 24235 / CBS 4417 / NBRC 1672 / NRRL Y-8282 / UCD 70-5)</name>
    <name type="common">Yeast</name>
    <name type="synonym">Fabospora phaffii</name>
    <dbReference type="NCBI Taxonomy" id="1071381"/>
    <lineage>
        <taxon>Eukaryota</taxon>
        <taxon>Fungi</taxon>
        <taxon>Dikarya</taxon>
        <taxon>Ascomycota</taxon>
        <taxon>Saccharomycotina</taxon>
        <taxon>Saccharomycetes</taxon>
        <taxon>Saccharomycetales</taxon>
        <taxon>Saccharomycetaceae</taxon>
        <taxon>Tetrapisispora</taxon>
    </lineage>
</organism>
<comment type="pathway">
    <text evidence="2 11">Energy metabolism; oxidative phosphorylation.</text>
</comment>
<dbReference type="GeneID" id="11534899"/>
<protein>
    <recommendedName>
        <fullName evidence="10 11">Cytochrome c oxidase subunit 8, mitochondrial</fullName>
    </recommendedName>
    <alternativeName>
        <fullName evidence="11">Cytochrome c oxidase polypeptide VIII</fullName>
    </alternativeName>
</protein>
<evidence type="ECO:0000256" key="4">
    <source>
        <dbReference type="ARBA" id="ARBA00022692"/>
    </source>
</evidence>
<dbReference type="SUPFAM" id="SSF81427">
    <property type="entry name" value="Mitochondrial cytochrome c oxidase subunit VIIc (aka VIIIa)"/>
    <property type="match status" value="1"/>
</dbReference>
<evidence type="ECO:0000256" key="10">
    <source>
        <dbReference type="ARBA" id="ARBA00071004"/>
    </source>
</evidence>
<gene>
    <name evidence="12" type="primary">TPHA0B02200</name>
    <name evidence="12" type="ordered locus">TPHA_0B02200</name>
</gene>
<evidence type="ECO:0000256" key="7">
    <source>
        <dbReference type="ARBA" id="ARBA00022989"/>
    </source>
</evidence>
<accession>G8BPG1</accession>
<dbReference type="eggNOG" id="KOG4527">
    <property type="taxonomic scope" value="Eukaryota"/>
</dbReference>
<dbReference type="PANTHER" id="PTHR13313">
    <property type="entry name" value="CYTOCHROME C OXIDASE SUBUNIT VIIC"/>
    <property type="match status" value="1"/>
</dbReference>
<dbReference type="GO" id="GO:0004129">
    <property type="term" value="F:cytochrome-c oxidase activity"/>
    <property type="evidence" value="ECO:0007669"/>
    <property type="project" value="EnsemblFungi"/>
</dbReference>
<dbReference type="PANTHER" id="PTHR13313:SF0">
    <property type="entry name" value="CYTOCHROME C OXIDASE SUBUNIT 7C, MITOCHONDRIAL"/>
    <property type="match status" value="1"/>
</dbReference>
<dbReference type="InterPro" id="IPR004202">
    <property type="entry name" value="COX7C/Cox8"/>
</dbReference>
<dbReference type="UniPathway" id="UPA00705"/>